<evidence type="ECO:0000313" key="1">
    <source>
        <dbReference type="EMBL" id="GIY21628.1"/>
    </source>
</evidence>
<evidence type="ECO:0000313" key="2">
    <source>
        <dbReference type="Proteomes" id="UP001054837"/>
    </source>
</evidence>
<keyword evidence="2" id="KW-1185">Reference proteome</keyword>
<gene>
    <name evidence="1" type="ORF">CDAR_471481</name>
</gene>
<sequence length="90" mass="10197">MISYFHDWVTRFLFTNHGTTKKNILFRISSRGNLLRFMGEREVGYGGCGSYRKQSISSKTMGSSLEADSIPNTSLLLIALLTAAEWKQLF</sequence>
<accession>A0AAV4RIA3</accession>
<name>A0AAV4RIA3_9ARAC</name>
<dbReference type="AlphaFoldDB" id="A0AAV4RIA3"/>
<dbReference type="Proteomes" id="UP001054837">
    <property type="component" value="Unassembled WGS sequence"/>
</dbReference>
<organism evidence="1 2">
    <name type="scientific">Caerostris darwini</name>
    <dbReference type="NCBI Taxonomy" id="1538125"/>
    <lineage>
        <taxon>Eukaryota</taxon>
        <taxon>Metazoa</taxon>
        <taxon>Ecdysozoa</taxon>
        <taxon>Arthropoda</taxon>
        <taxon>Chelicerata</taxon>
        <taxon>Arachnida</taxon>
        <taxon>Araneae</taxon>
        <taxon>Araneomorphae</taxon>
        <taxon>Entelegynae</taxon>
        <taxon>Araneoidea</taxon>
        <taxon>Araneidae</taxon>
        <taxon>Caerostris</taxon>
    </lineage>
</organism>
<reference evidence="1 2" key="1">
    <citation type="submission" date="2021-06" db="EMBL/GenBank/DDBJ databases">
        <title>Caerostris darwini draft genome.</title>
        <authorList>
            <person name="Kono N."/>
            <person name="Arakawa K."/>
        </authorList>
    </citation>
    <scope>NUCLEOTIDE SEQUENCE [LARGE SCALE GENOMIC DNA]</scope>
</reference>
<dbReference type="EMBL" id="BPLQ01006330">
    <property type="protein sequence ID" value="GIY21628.1"/>
    <property type="molecule type" value="Genomic_DNA"/>
</dbReference>
<protein>
    <submittedName>
        <fullName evidence="1">Uncharacterized protein</fullName>
    </submittedName>
</protein>
<proteinExistence type="predicted"/>
<comment type="caution">
    <text evidence="1">The sequence shown here is derived from an EMBL/GenBank/DDBJ whole genome shotgun (WGS) entry which is preliminary data.</text>
</comment>